<dbReference type="InterPro" id="IPR027417">
    <property type="entry name" value="P-loop_NTPase"/>
</dbReference>
<evidence type="ECO:0008006" key="2">
    <source>
        <dbReference type="Google" id="ProtNLM"/>
    </source>
</evidence>
<accession>A0A381ZHY4</accession>
<protein>
    <recommendedName>
        <fullName evidence="2">Tr-type G domain-containing protein</fullName>
    </recommendedName>
</protein>
<organism evidence="1">
    <name type="scientific">marine metagenome</name>
    <dbReference type="NCBI Taxonomy" id="408172"/>
    <lineage>
        <taxon>unclassified sequences</taxon>
        <taxon>metagenomes</taxon>
        <taxon>ecological metagenomes</taxon>
    </lineage>
</organism>
<dbReference type="SUPFAM" id="SSF52540">
    <property type="entry name" value="P-loop containing nucleoside triphosphate hydrolases"/>
    <property type="match status" value="1"/>
</dbReference>
<dbReference type="EMBL" id="UINC01021309">
    <property type="protein sequence ID" value="SVA88591.1"/>
    <property type="molecule type" value="Genomic_DNA"/>
</dbReference>
<feature type="non-terminal residue" evidence="1">
    <location>
        <position position="23"/>
    </location>
</feature>
<name>A0A381ZHY4_9ZZZZ</name>
<sequence>MHQIVIGTAGHIDHGKTALVKAL</sequence>
<evidence type="ECO:0000313" key="1">
    <source>
        <dbReference type="EMBL" id="SVA88591.1"/>
    </source>
</evidence>
<gene>
    <name evidence="1" type="ORF">METZ01_LOCUS141445</name>
</gene>
<proteinExistence type="predicted"/>
<dbReference type="AlphaFoldDB" id="A0A381ZHY4"/>
<reference evidence="1" key="1">
    <citation type="submission" date="2018-05" db="EMBL/GenBank/DDBJ databases">
        <authorList>
            <person name="Lanie J.A."/>
            <person name="Ng W.-L."/>
            <person name="Kazmierczak K.M."/>
            <person name="Andrzejewski T.M."/>
            <person name="Davidsen T.M."/>
            <person name="Wayne K.J."/>
            <person name="Tettelin H."/>
            <person name="Glass J.I."/>
            <person name="Rusch D."/>
            <person name="Podicherti R."/>
            <person name="Tsui H.-C.T."/>
            <person name="Winkler M.E."/>
        </authorList>
    </citation>
    <scope>NUCLEOTIDE SEQUENCE</scope>
</reference>